<proteinExistence type="predicted"/>
<accession>A0A8J2LK83</accession>
<protein>
    <submittedName>
        <fullName evidence="1">Uncharacterized protein</fullName>
    </submittedName>
</protein>
<gene>
    <name evidence="1" type="ORF">AFUS01_LOCUS46270</name>
</gene>
<organism evidence="1 2">
    <name type="scientific">Allacma fusca</name>
    <dbReference type="NCBI Taxonomy" id="39272"/>
    <lineage>
        <taxon>Eukaryota</taxon>
        <taxon>Metazoa</taxon>
        <taxon>Ecdysozoa</taxon>
        <taxon>Arthropoda</taxon>
        <taxon>Hexapoda</taxon>
        <taxon>Collembola</taxon>
        <taxon>Symphypleona</taxon>
        <taxon>Sminthuridae</taxon>
        <taxon>Allacma</taxon>
    </lineage>
</organism>
<dbReference type="Proteomes" id="UP000708208">
    <property type="component" value="Unassembled WGS sequence"/>
</dbReference>
<evidence type="ECO:0000313" key="2">
    <source>
        <dbReference type="Proteomes" id="UP000708208"/>
    </source>
</evidence>
<dbReference type="EMBL" id="CAJVCH010571289">
    <property type="protein sequence ID" value="CAG7837108.1"/>
    <property type="molecule type" value="Genomic_DNA"/>
</dbReference>
<evidence type="ECO:0000313" key="1">
    <source>
        <dbReference type="EMBL" id="CAG7837108.1"/>
    </source>
</evidence>
<dbReference type="AlphaFoldDB" id="A0A8J2LK83"/>
<name>A0A8J2LK83_9HEXA</name>
<reference evidence="1" key="1">
    <citation type="submission" date="2021-06" db="EMBL/GenBank/DDBJ databases">
        <authorList>
            <person name="Hodson N. C."/>
            <person name="Mongue J. A."/>
            <person name="Jaron S. K."/>
        </authorList>
    </citation>
    <scope>NUCLEOTIDE SEQUENCE</scope>
</reference>
<comment type="caution">
    <text evidence="1">The sequence shown here is derived from an EMBL/GenBank/DDBJ whole genome shotgun (WGS) entry which is preliminary data.</text>
</comment>
<keyword evidence="2" id="KW-1185">Reference proteome</keyword>
<sequence>MPEEIREKELCEVGATVQQENVITVFFPTSESAGNSNTEVASATVTNKRVRKRKLFFDEEDKLLNVKAILIQNDKDIHVNFGLEIINVAESLKPIPPKLRRFLVKTMCQNLVKQCHSAMPSTDQRNQLAECIVP</sequence>